<name>A0A0A9GHH3_ARUDO</name>
<dbReference type="AlphaFoldDB" id="A0A0A9GHH3"/>
<sequence>MPRWTVPKVPRAMTPLTTSLAGSISQSSLRCCVRRGCLPPPRWSAPAASSLRFSMVQARLRWRSSCSSRLLRSIWSARTKPPSPPPPPPLPPFMLVTDTARAGSALARSRHKNSRFRLRAW</sequence>
<accession>A0A0A9GHH3</accession>
<proteinExistence type="predicted"/>
<reference evidence="1" key="2">
    <citation type="journal article" date="2015" name="Data Brief">
        <title>Shoot transcriptome of the giant reed, Arundo donax.</title>
        <authorList>
            <person name="Barrero R.A."/>
            <person name="Guerrero F.D."/>
            <person name="Moolhuijzen P."/>
            <person name="Goolsby J.A."/>
            <person name="Tidwell J."/>
            <person name="Bellgard S.E."/>
            <person name="Bellgard M.I."/>
        </authorList>
    </citation>
    <scope>NUCLEOTIDE SEQUENCE</scope>
    <source>
        <tissue evidence="1">Shoot tissue taken approximately 20 cm above the soil surface</tissue>
    </source>
</reference>
<protein>
    <submittedName>
        <fullName evidence="1">Uncharacterized protein</fullName>
    </submittedName>
</protein>
<dbReference type="EMBL" id="GBRH01175895">
    <property type="protein sequence ID" value="JAE22001.1"/>
    <property type="molecule type" value="Transcribed_RNA"/>
</dbReference>
<organism evidence="1">
    <name type="scientific">Arundo donax</name>
    <name type="common">Giant reed</name>
    <name type="synonym">Donax arundinaceus</name>
    <dbReference type="NCBI Taxonomy" id="35708"/>
    <lineage>
        <taxon>Eukaryota</taxon>
        <taxon>Viridiplantae</taxon>
        <taxon>Streptophyta</taxon>
        <taxon>Embryophyta</taxon>
        <taxon>Tracheophyta</taxon>
        <taxon>Spermatophyta</taxon>
        <taxon>Magnoliopsida</taxon>
        <taxon>Liliopsida</taxon>
        <taxon>Poales</taxon>
        <taxon>Poaceae</taxon>
        <taxon>PACMAD clade</taxon>
        <taxon>Arundinoideae</taxon>
        <taxon>Arundineae</taxon>
        <taxon>Arundo</taxon>
    </lineage>
</organism>
<reference evidence="1" key="1">
    <citation type="submission" date="2014-09" db="EMBL/GenBank/DDBJ databases">
        <authorList>
            <person name="Magalhaes I.L.F."/>
            <person name="Oliveira U."/>
            <person name="Santos F.R."/>
            <person name="Vidigal T.H.D.A."/>
            <person name="Brescovit A.D."/>
            <person name="Santos A.J."/>
        </authorList>
    </citation>
    <scope>NUCLEOTIDE SEQUENCE</scope>
    <source>
        <tissue evidence="1">Shoot tissue taken approximately 20 cm above the soil surface</tissue>
    </source>
</reference>
<evidence type="ECO:0000313" key="1">
    <source>
        <dbReference type="EMBL" id="JAE22001.1"/>
    </source>
</evidence>